<dbReference type="Gene3D" id="3.40.710.10">
    <property type="entry name" value="DD-peptidase/beta-lactamase superfamily"/>
    <property type="match status" value="1"/>
</dbReference>
<dbReference type="GO" id="GO:0016787">
    <property type="term" value="F:hydrolase activity"/>
    <property type="evidence" value="ECO:0007669"/>
    <property type="project" value="UniProtKB-KW"/>
</dbReference>
<evidence type="ECO:0000256" key="2">
    <source>
        <dbReference type="ARBA" id="ARBA00022801"/>
    </source>
</evidence>
<protein>
    <submittedName>
        <fullName evidence="4">Transesterase</fullName>
    </submittedName>
</protein>
<dbReference type="InterPro" id="IPR012338">
    <property type="entry name" value="Beta-lactam/transpept-like"/>
</dbReference>
<dbReference type="AlphaFoldDB" id="A0A9P6I312"/>
<dbReference type="Pfam" id="PF00144">
    <property type="entry name" value="Beta-lactamase"/>
    <property type="match status" value="1"/>
</dbReference>
<keyword evidence="5" id="KW-1185">Reference proteome</keyword>
<gene>
    <name evidence="4" type="ORF">CkaCkLH20_06326</name>
</gene>
<sequence length="326" mass="37338">MQFSKELVDIFRKSEGQPLPRVTLGAVTIDVHSTDSLHFAESFEDGENSTDKKGTDAVHWIASCTKFIATIAVMQCVERGQLKLDEDISTVLPEWKNPKVLVGFDDANEPQFRPSKRVITLRHLLTHSSGMAYVFMHPLLEKYNEVKGIDRSPIVETNRESFHPFLVFEPGEQWMYSPGIDWAGLMVERVNGGMRLGEYMQKHMFDPLSIRDITFHLEQREDLRSRLVKLWERDGSNLKEKHDLWWPDPAVDDMGGGGIYTTVTELLKLYKGFLQGKLLRQETMDEMFRPQLENRKGLDKPGDYGLANRNAIYNAVPDDVSCNFGL</sequence>
<comment type="similarity">
    <text evidence="1">Belongs to the class-A beta-lactamase family.</text>
</comment>
<dbReference type="GeneID" id="62162117"/>
<evidence type="ECO:0000313" key="5">
    <source>
        <dbReference type="Proteomes" id="UP000781932"/>
    </source>
</evidence>
<keyword evidence="2" id="KW-0378">Hydrolase</keyword>
<dbReference type="SUPFAM" id="SSF56601">
    <property type="entry name" value="beta-lactamase/transpeptidase-like"/>
    <property type="match status" value="1"/>
</dbReference>
<comment type="caution">
    <text evidence="4">The sequence shown here is derived from an EMBL/GenBank/DDBJ whole genome shotgun (WGS) entry which is preliminary data.</text>
</comment>
<dbReference type="PANTHER" id="PTHR43283">
    <property type="entry name" value="BETA-LACTAMASE-RELATED"/>
    <property type="match status" value="1"/>
</dbReference>
<dbReference type="PANTHER" id="PTHR43283:SF17">
    <property type="entry name" value="(LOVD), PUTATIVE (AFU_ORTHOLOGUE AFUA_5G00920)-RELATED"/>
    <property type="match status" value="1"/>
</dbReference>
<proteinExistence type="inferred from homology"/>
<dbReference type="EMBL" id="JAATWM020000018">
    <property type="protein sequence ID" value="KAF9876383.1"/>
    <property type="molecule type" value="Genomic_DNA"/>
</dbReference>
<reference evidence="4" key="1">
    <citation type="submission" date="2020-03" db="EMBL/GenBank/DDBJ databases">
        <authorList>
            <person name="He L."/>
        </authorList>
    </citation>
    <scope>NUCLEOTIDE SEQUENCE</scope>
    <source>
        <strain evidence="4">CkLH20</strain>
    </source>
</reference>
<dbReference type="Proteomes" id="UP000781932">
    <property type="component" value="Unassembled WGS sequence"/>
</dbReference>
<accession>A0A9P6I312</accession>
<evidence type="ECO:0000313" key="4">
    <source>
        <dbReference type="EMBL" id="KAF9876383.1"/>
    </source>
</evidence>
<reference evidence="4" key="2">
    <citation type="submission" date="2020-11" db="EMBL/GenBank/DDBJ databases">
        <title>Whole genome sequencing of Colletotrichum sp.</title>
        <authorList>
            <person name="Li H."/>
        </authorList>
    </citation>
    <scope>NUCLEOTIDE SEQUENCE</scope>
    <source>
        <strain evidence="4">CkLH20</strain>
    </source>
</reference>
<evidence type="ECO:0000259" key="3">
    <source>
        <dbReference type="Pfam" id="PF00144"/>
    </source>
</evidence>
<evidence type="ECO:0000256" key="1">
    <source>
        <dbReference type="ARBA" id="ARBA00009009"/>
    </source>
</evidence>
<dbReference type="OrthoDB" id="428260at2759"/>
<dbReference type="InterPro" id="IPR001466">
    <property type="entry name" value="Beta-lactam-related"/>
</dbReference>
<name>A0A9P6I312_9PEZI</name>
<dbReference type="InterPro" id="IPR050789">
    <property type="entry name" value="Diverse_Enzym_Activities"/>
</dbReference>
<organism evidence="4 5">
    <name type="scientific">Colletotrichum karsti</name>
    <dbReference type="NCBI Taxonomy" id="1095194"/>
    <lineage>
        <taxon>Eukaryota</taxon>
        <taxon>Fungi</taxon>
        <taxon>Dikarya</taxon>
        <taxon>Ascomycota</taxon>
        <taxon>Pezizomycotina</taxon>
        <taxon>Sordariomycetes</taxon>
        <taxon>Hypocreomycetidae</taxon>
        <taxon>Glomerellales</taxon>
        <taxon>Glomerellaceae</taxon>
        <taxon>Colletotrichum</taxon>
        <taxon>Colletotrichum boninense species complex</taxon>
    </lineage>
</organism>
<feature type="domain" description="Beta-lactamase-related" evidence="3">
    <location>
        <begin position="24"/>
        <end position="295"/>
    </location>
</feature>
<dbReference type="RefSeq" id="XP_038745844.1">
    <property type="nucleotide sequence ID" value="XM_038889043.1"/>
</dbReference>